<organism evidence="2 3">
    <name type="scientific">Candidatus Marsarchaeota G2 archaeon OSP_D</name>
    <dbReference type="NCBI Taxonomy" id="1978157"/>
    <lineage>
        <taxon>Archaea</taxon>
        <taxon>Candidatus Marsarchaeota</taxon>
        <taxon>Candidatus Marsarchaeota group 2</taxon>
    </lineage>
</organism>
<name>A0A2R6AL40_9ARCH</name>
<comment type="caution">
    <text evidence="2">The sequence shown here is derived from an EMBL/GenBank/DDBJ whole genome shotgun (WGS) entry which is preliminary data.</text>
</comment>
<gene>
    <name evidence="2" type="ORF">B9Q03_11205</name>
</gene>
<dbReference type="AlphaFoldDB" id="A0A2R6AL40"/>
<dbReference type="Proteomes" id="UP000240322">
    <property type="component" value="Unassembled WGS sequence"/>
</dbReference>
<feature type="non-terminal residue" evidence="2">
    <location>
        <position position="855"/>
    </location>
</feature>
<protein>
    <submittedName>
        <fullName evidence="2">Uncharacterized protein</fullName>
    </submittedName>
</protein>
<sequence length="855" mass="94733">MIKTIGVVILAVTLVVTQLGLYSVHTASQTPLTPISAPKYSGSLDGQVWVQVVGNNSAAIPILQQAHATTALYYTGANELTSQNIGYWREIWQQDHASGLMVAFEWWFAGGWGRTMDSNYQVYEYVQAHPNQSWAEFVDTFINSSSPPKGTQVLANGSMIVPLELGDQYYVYEWWSPANFSWMYNETHYALAGHCVSVVEWYSTSCLSTESSGKYRVGYGSYSIFYNSTGLFLRFYSYRSPKVVYNLHWISFLTATTGKEYICPPGETNECKIIQGEVQWPSLFYPGSFDVWVNSWLDFARNVSGYINYTTSDNGGFPSYDANPGLLQYLEREYHFAFTFDNWTYSPAGGQTESEFLYHYENYLLMSRLAEIKQEIAHEYGFGVVIDGSDQNTGIYNEMGYVDGFTCWNCDEEIFGSWAGTSWFSNTSAAFGFEDWYGSMPTASEIQAAASNFLFNAQLLRPEGSFIVWAWQFPTTELAGTEVLATAAKYDMIFEQADGYARFVSDIGAQRYTVGTVYVNNSQIFYQMPVWMTPGQINEVHLGEQWFSILRVNGSVSNVGVYPQLTISKINPRNFFGGYIMYPGYSGGTYWYQMYEEVFPQLIHTYFPNTTSFWVYDVFNTYVFNYSRDYYVLFDNFVGQSRSVPFIYHNLAGYIAINLQNDQLITNTTNLTLAPYSLDMIFLEPQGQYPPSLIYTNATRFSASNGTISLTNPIASTTVVTIQSDLPISGFVLNISGDGTLIIPGYNTTNVHVTFSGGEYYYMLTLPSIQRAQLTAESGSSITQNTTTLSSSTSSASSSSTSSASSSSTSSASSSSTSSASSSSTSSASSSSTSSASSSSTSSASSSSTSSASSS</sequence>
<feature type="region of interest" description="Disordered" evidence="1">
    <location>
        <begin position="782"/>
        <end position="855"/>
    </location>
</feature>
<reference evidence="2 3" key="1">
    <citation type="submission" date="2017-04" db="EMBL/GenBank/DDBJ databases">
        <title>Novel microbial lineages endemic to geothermal iron-oxide mats fill important gaps in the evolutionary history of Archaea.</title>
        <authorList>
            <person name="Jay Z.J."/>
            <person name="Beam J.P."/>
            <person name="Dlakic M."/>
            <person name="Rusch D.B."/>
            <person name="Kozubal M.A."/>
            <person name="Inskeep W.P."/>
        </authorList>
    </citation>
    <scope>NUCLEOTIDE SEQUENCE [LARGE SCALE GENOMIC DNA]</scope>
    <source>
        <strain evidence="2">OSP_D</strain>
    </source>
</reference>
<accession>A0A2R6AL40</accession>
<evidence type="ECO:0000256" key="1">
    <source>
        <dbReference type="SAM" id="MobiDB-lite"/>
    </source>
</evidence>
<proteinExistence type="predicted"/>
<dbReference type="PANTHER" id="PTHR34755">
    <property type="entry name" value="SERINE/ARGININE REPETITIVE MATRIX PROTEIN 3-RELATED"/>
    <property type="match status" value="1"/>
</dbReference>
<evidence type="ECO:0000313" key="2">
    <source>
        <dbReference type="EMBL" id="PSN87061.1"/>
    </source>
</evidence>
<dbReference type="InterPro" id="IPR052109">
    <property type="entry name" value="SRRM_Domain-Containing"/>
</dbReference>
<feature type="compositionally biased region" description="Low complexity" evidence="1">
    <location>
        <begin position="790"/>
        <end position="855"/>
    </location>
</feature>
<dbReference type="PANTHER" id="PTHR34755:SF3">
    <property type="entry name" value="SERINE_ARGININE REPETITIVE MATRIX PROTEIN 2"/>
    <property type="match status" value="1"/>
</dbReference>
<dbReference type="EMBL" id="NEXE01000187">
    <property type="protein sequence ID" value="PSN87061.1"/>
    <property type="molecule type" value="Genomic_DNA"/>
</dbReference>
<evidence type="ECO:0000313" key="3">
    <source>
        <dbReference type="Proteomes" id="UP000240322"/>
    </source>
</evidence>
<dbReference type="GO" id="GO:0003729">
    <property type="term" value="F:mRNA binding"/>
    <property type="evidence" value="ECO:0007669"/>
    <property type="project" value="TreeGrafter"/>
</dbReference>